<dbReference type="Proteomes" id="UP000823399">
    <property type="component" value="Unassembled WGS sequence"/>
</dbReference>
<dbReference type="AlphaFoldDB" id="A0A9P7EXR2"/>
<proteinExistence type="predicted"/>
<dbReference type="GeneID" id="64704483"/>
<dbReference type="SUPFAM" id="SSF50978">
    <property type="entry name" value="WD40 repeat-like"/>
    <property type="match status" value="1"/>
</dbReference>
<organism evidence="1 2">
    <name type="scientific">Suillus discolor</name>
    <dbReference type="NCBI Taxonomy" id="1912936"/>
    <lineage>
        <taxon>Eukaryota</taxon>
        <taxon>Fungi</taxon>
        <taxon>Dikarya</taxon>
        <taxon>Basidiomycota</taxon>
        <taxon>Agaricomycotina</taxon>
        <taxon>Agaricomycetes</taxon>
        <taxon>Agaricomycetidae</taxon>
        <taxon>Boletales</taxon>
        <taxon>Suillineae</taxon>
        <taxon>Suillaceae</taxon>
        <taxon>Suillus</taxon>
    </lineage>
</organism>
<dbReference type="SMART" id="SM00320">
    <property type="entry name" value="WD40"/>
    <property type="match status" value="3"/>
</dbReference>
<dbReference type="RefSeq" id="XP_041287514.1">
    <property type="nucleotide sequence ID" value="XM_041442224.1"/>
</dbReference>
<keyword evidence="2" id="KW-1185">Reference proteome</keyword>
<evidence type="ECO:0000313" key="1">
    <source>
        <dbReference type="EMBL" id="KAG2094394.1"/>
    </source>
</evidence>
<protein>
    <submittedName>
        <fullName evidence="1">Uncharacterized protein</fullName>
    </submittedName>
</protein>
<dbReference type="InterPro" id="IPR001680">
    <property type="entry name" value="WD40_rpt"/>
</dbReference>
<dbReference type="Pfam" id="PF00400">
    <property type="entry name" value="WD40"/>
    <property type="match status" value="1"/>
</dbReference>
<dbReference type="OrthoDB" id="3238562at2759"/>
<dbReference type="Gene3D" id="2.130.10.10">
    <property type="entry name" value="YVTN repeat-like/Quinoprotein amine dehydrogenase"/>
    <property type="match status" value="1"/>
</dbReference>
<dbReference type="InterPro" id="IPR015943">
    <property type="entry name" value="WD40/YVTN_repeat-like_dom_sf"/>
</dbReference>
<comment type="caution">
    <text evidence="1">The sequence shown here is derived from an EMBL/GenBank/DDBJ whole genome shotgun (WGS) entry which is preliminary data.</text>
</comment>
<dbReference type="EMBL" id="JABBWM010000079">
    <property type="protein sequence ID" value="KAG2094394.1"/>
    <property type="molecule type" value="Genomic_DNA"/>
</dbReference>
<accession>A0A9P7EXR2</accession>
<name>A0A9P7EXR2_9AGAM</name>
<evidence type="ECO:0000313" key="2">
    <source>
        <dbReference type="Proteomes" id="UP000823399"/>
    </source>
</evidence>
<sequence length="427" mass="46701">MIQEIFTPAAGYISAITWMHVDDRSEASFAFGASDGNIQVYERSNEALFEFQSTTIGHSSAVESLAWDPVHRRLASAGSGRPHVWKFTSDKTLVPITSHPEKQPYVARTVHFYDNGASLLVSFLESGEMLVDDCILVFSQTLAFRFCYSIEPWDLKWRKKVQGRIGNAVLEGNFLLSYNHVILCNVPLQISIAREAGLVFVGGDDGFARVFDYNTGAYRGQLTHGNRGDQIIPVASHEGRAGCTVVTGSCFNGHSNVKVWEEGESISMEEDVMPAPPLAGASSTLQLARFAIICVDNPSSFTASATTMSPPLTCEIYVEMLESEEKSEWIMDVDADVFMEILKLEGDSDGCMDVDADALTEILKLEGDSDGCMDVDADAFMEILKLEGDSDGCMDVDADAFTEILKLEGDSDCCMDVDADAFTVHTS</sequence>
<reference evidence="1" key="1">
    <citation type="journal article" date="2020" name="New Phytol.">
        <title>Comparative genomics reveals dynamic genome evolution in host specialist ectomycorrhizal fungi.</title>
        <authorList>
            <person name="Lofgren L.A."/>
            <person name="Nguyen N.H."/>
            <person name="Vilgalys R."/>
            <person name="Ruytinx J."/>
            <person name="Liao H.L."/>
            <person name="Branco S."/>
            <person name="Kuo A."/>
            <person name="LaButti K."/>
            <person name="Lipzen A."/>
            <person name="Andreopoulos W."/>
            <person name="Pangilinan J."/>
            <person name="Riley R."/>
            <person name="Hundley H."/>
            <person name="Na H."/>
            <person name="Barry K."/>
            <person name="Grigoriev I.V."/>
            <person name="Stajich J.E."/>
            <person name="Kennedy P.G."/>
        </authorList>
    </citation>
    <scope>NUCLEOTIDE SEQUENCE</scope>
    <source>
        <strain evidence="1">FC423</strain>
    </source>
</reference>
<gene>
    <name evidence="1" type="ORF">F5147DRAFT_778998</name>
</gene>
<dbReference type="InterPro" id="IPR036322">
    <property type="entry name" value="WD40_repeat_dom_sf"/>
</dbReference>